<dbReference type="PROSITE" id="PS50109">
    <property type="entry name" value="HIS_KIN"/>
    <property type="match status" value="1"/>
</dbReference>
<keyword evidence="11" id="KW-0472">Membrane</keyword>
<dbReference type="Gene3D" id="3.30.565.10">
    <property type="entry name" value="Histidine kinase-like ATPase, C-terminal domain"/>
    <property type="match status" value="1"/>
</dbReference>
<dbReference type="SMART" id="SM00387">
    <property type="entry name" value="HATPase_c"/>
    <property type="match status" value="1"/>
</dbReference>
<dbReference type="CDD" id="cd06225">
    <property type="entry name" value="HAMP"/>
    <property type="match status" value="1"/>
</dbReference>
<dbReference type="InterPro" id="IPR003660">
    <property type="entry name" value="HAMP_dom"/>
</dbReference>
<keyword evidence="7" id="KW-0418">Kinase</keyword>
<name>A0A947GP34_9CYAN</name>
<keyword evidence="6" id="KW-0547">Nucleotide-binding</keyword>
<protein>
    <recommendedName>
        <fullName evidence="3">histidine kinase</fullName>
        <ecNumber evidence="3">2.7.13.3</ecNumber>
    </recommendedName>
</protein>
<reference evidence="14" key="2">
    <citation type="journal article" date="2021" name="Mar. Drugs">
        <title>Genome Reduction and Secondary Metabolism of the Marine Sponge-Associated Cyanobacterium Leptothoe.</title>
        <authorList>
            <person name="Konstantinou D."/>
            <person name="Popin R.V."/>
            <person name="Fewer D.P."/>
            <person name="Sivonen K."/>
            <person name="Gkelis S."/>
        </authorList>
    </citation>
    <scope>NUCLEOTIDE SEQUENCE</scope>
    <source>
        <strain evidence="14">TAU-MAC 1115</strain>
    </source>
</reference>
<proteinExistence type="predicted"/>
<evidence type="ECO:0000256" key="11">
    <source>
        <dbReference type="SAM" id="Phobius"/>
    </source>
</evidence>
<dbReference type="PANTHER" id="PTHR43065">
    <property type="entry name" value="SENSOR HISTIDINE KINASE"/>
    <property type="match status" value="1"/>
</dbReference>
<reference evidence="14" key="1">
    <citation type="submission" date="2020-11" db="EMBL/GenBank/DDBJ databases">
        <authorList>
            <person name="Konstantinou D."/>
            <person name="Gkelis S."/>
            <person name="Popin R."/>
            <person name="Fewer D."/>
            <person name="Sivonen K."/>
        </authorList>
    </citation>
    <scope>NUCLEOTIDE SEQUENCE</scope>
    <source>
        <strain evidence="14">TAU-MAC 1115</strain>
    </source>
</reference>
<comment type="subcellular location">
    <subcellularLocation>
        <location evidence="2">Membrane</location>
    </subcellularLocation>
</comment>
<accession>A0A947GP34</accession>
<evidence type="ECO:0000259" key="13">
    <source>
        <dbReference type="PROSITE" id="PS50885"/>
    </source>
</evidence>
<sequence>MVIPLSRWIAGLSRRLGINRSISKKISCGYALALGTAIFGTSAGLLGGYYAAFPARKQAKNTLRKKQLLSEFNNHVLSIQLHPQRLLAIAGESRIWVQYETNQFNTELRQLRQQLGDIEQLPQDASSADTQRLSLIDGYELNLQEYERFIQYLWLELGKVNNQQIALQTIAVALSSDEAHQISTTFEQLSEDLTRLQQTVDRQYNYSIVYRHRAEKLRLVIILGSMVFSIGLAISLAMITSRAIAEPIEQLTLISRRVTQDNNFQLRVSIQTQDEVSVLAESLNQLVSWAGQYTRELEEARQTLEQRVVERTQALQRSELSLRKQAEDLQQALVELQQTQLQLVQSEKMSGLGQLVAGIAHEINNPISFIHCNLKYAITYIEDVVMLLDLYQHYYPDPIVEIQDAIEYIDLPFLRKDFSNLVQAMQEGTVRIIGIVKSLRTFSCLDEATIKQVDIHDGIDSTLTILNSRIASALDQPEIEVVRDYGQLPCIECYAGQLNQVFMHILSNAIDVLRRVPPEGIARVAIATRVVDSKWVSIEISDNGPGIPESLRSRLFDPFYTTKSVGSGTGMGLSISHQIITKTHRGYLDCDSDLGQGAKFTIKLPIELH</sequence>
<evidence type="ECO:0000256" key="7">
    <source>
        <dbReference type="ARBA" id="ARBA00022777"/>
    </source>
</evidence>
<comment type="caution">
    <text evidence="14">The sequence shown here is derived from an EMBL/GenBank/DDBJ whole genome shotgun (WGS) entry which is preliminary data.</text>
</comment>
<dbReference type="SUPFAM" id="SSF47384">
    <property type="entry name" value="Homodimeric domain of signal transducing histidine kinase"/>
    <property type="match status" value="1"/>
</dbReference>
<dbReference type="Pfam" id="PF00672">
    <property type="entry name" value="HAMP"/>
    <property type="match status" value="1"/>
</dbReference>
<keyword evidence="5" id="KW-0808">Transferase</keyword>
<dbReference type="InterPro" id="IPR004358">
    <property type="entry name" value="Sig_transdc_His_kin-like_C"/>
</dbReference>
<dbReference type="EMBL" id="JADOES010000024">
    <property type="protein sequence ID" value="MBT9316346.1"/>
    <property type="molecule type" value="Genomic_DNA"/>
</dbReference>
<organism evidence="14 15">
    <name type="scientific">Leptothoe spongobia TAU-MAC 1115</name>
    <dbReference type="NCBI Taxonomy" id="1967444"/>
    <lineage>
        <taxon>Bacteria</taxon>
        <taxon>Bacillati</taxon>
        <taxon>Cyanobacteriota</taxon>
        <taxon>Cyanophyceae</taxon>
        <taxon>Nodosilineales</taxon>
        <taxon>Cymatolegaceae</taxon>
        <taxon>Leptothoe</taxon>
        <taxon>Leptothoe spongobia</taxon>
    </lineage>
</organism>
<evidence type="ECO:0000256" key="4">
    <source>
        <dbReference type="ARBA" id="ARBA00022553"/>
    </source>
</evidence>
<evidence type="ECO:0000313" key="14">
    <source>
        <dbReference type="EMBL" id="MBT9316346.1"/>
    </source>
</evidence>
<dbReference type="InterPro" id="IPR036890">
    <property type="entry name" value="HATPase_C_sf"/>
</dbReference>
<keyword evidence="4" id="KW-0597">Phosphoprotein</keyword>
<dbReference type="PANTHER" id="PTHR43065:SF10">
    <property type="entry name" value="PEROXIDE STRESS-ACTIVATED HISTIDINE KINASE MAK3"/>
    <property type="match status" value="1"/>
</dbReference>
<keyword evidence="8" id="KW-0067">ATP-binding</keyword>
<dbReference type="Gene3D" id="6.10.340.10">
    <property type="match status" value="1"/>
</dbReference>
<feature type="domain" description="Histidine kinase" evidence="12">
    <location>
        <begin position="358"/>
        <end position="608"/>
    </location>
</feature>
<evidence type="ECO:0000313" key="15">
    <source>
        <dbReference type="Proteomes" id="UP000717364"/>
    </source>
</evidence>
<comment type="catalytic activity">
    <reaction evidence="1">
        <text>ATP + protein L-histidine = ADP + protein N-phospho-L-histidine.</text>
        <dbReference type="EC" id="2.7.13.3"/>
    </reaction>
</comment>
<dbReference type="PROSITE" id="PS50885">
    <property type="entry name" value="HAMP"/>
    <property type="match status" value="1"/>
</dbReference>
<dbReference type="GO" id="GO:0000155">
    <property type="term" value="F:phosphorelay sensor kinase activity"/>
    <property type="evidence" value="ECO:0007669"/>
    <property type="project" value="InterPro"/>
</dbReference>
<dbReference type="RefSeq" id="WP_215609413.1">
    <property type="nucleotide sequence ID" value="NZ_JADOES010000024.1"/>
</dbReference>
<dbReference type="EC" id="2.7.13.3" evidence="3"/>
<keyword evidence="11" id="KW-0812">Transmembrane</keyword>
<evidence type="ECO:0000259" key="12">
    <source>
        <dbReference type="PROSITE" id="PS50109"/>
    </source>
</evidence>
<evidence type="ECO:0000256" key="5">
    <source>
        <dbReference type="ARBA" id="ARBA00022679"/>
    </source>
</evidence>
<feature type="coiled-coil region" evidence="10">
    <location>
        <begin position="319"/>
        <end position="349"/>
    </location>
</feature>
<keyword evidence="15" id="KW-1185">Reference proteome</keyword>
<keyword evidence="9" id="KW-0902">Two-component regulatory system</keyword>
<gene>
    <name evidence="14" type="ORF">IXB50_13020</name>
</gene>
<dbReference type="SUPFAM" id="SSF55874">
    <property type="entry name" value="ATPase domain of HSP90 chaperone/DNA topoisomerase II/histidine kinase"/>
    <property type="match status" value="1"/>
</dbReference>
<dbReference type="PRINTS" id="PR00344">
    <property type="entry name" value="BCTRLSENSOR"/>
</dbReference>
<evidence type="ECO:0000256" key="10">
    <source>
        <dbReference type="SAM" id="Coils"/>
    </source>
</evidence>
<dbReference type="InterPro" id="IPR036097">
    <property type="entry name" value="HisK_dim/P_sf"/>
</dbReference>
<dbReference type="GO" id="GO:0016020">
    <property type="term" value="C:membrane"/>
    <property type="evidence" value="ECO:0007669"/>
    <property type="project" value="UniProtKB-SubCell"/>
</dbReference>
<evidence type="ECO:0000256" key="6">
    <source>
        <dbReference type="ARBA" id="ARBA00022741"/>
    </source>
</evidence>
<feature type="domain" description="HAMP" evidence="13">
    <location>
        <begin position="242"/>
        <end position="295"/>
    </location>
</feature>
<dbReference type="Pfam" id="PF02518">
    <property type="entry name" value="HATPase_c"/>
    <property type="match status" value="1"/>
</dbReference>
<dbReference type="InterPro" id="IPR003594">
    <property type="entry name" value="HATPase_dom"/>
</dbReference>
<dbReference type="AlphaFoldDB" id="A0A947GP34"/>
<feature type="transmembrane region" description="Helical" evidence="11">
    <location>
        <begin position="30"/>
        <end position="52"/>
    </location>
</feature>
<dbReference type="Proteomes" id="UP000717364">
    <property type="component" value="Unassembled WGS sequence"/>
</dbReference>
<keyword evidence="10" id="KW-0175">Coiled coil</keyword>
<evidence type="ECO:0000256" key="1">
    <source>
        <dbReference type="ARBA" id="ARBA00000085"/>
    </source>
</evidence>
<dbReference type="GO" id="GO:0005524">
    <property type="term" value="F:ATP binding"/>
    <property type="evidence" value="ECO:0007669"/>
    <property type="project" value="UniProtKB-KW"/>
</dbReference>
<dbReference type="Gene3D" id="1.10.287.130">
    <property type="match status" value="1"/>
</dbReference>
<feature type="transmembrane region" description="Helical" evidence="11">
    <location>
        <begin position="219"/>
        <end position="239"/>
    </location>
</feature>
<evidence type="ECO:0000256" key="2">
    <source>
        <dbReference type="ARBA" id="ARBA00004370"/>
    </source>
</evidence>
<dbReference type="InterPro" id="IPR005467">
    <property type="entry name" value="His_kinase_dom"/>
</dbReference>
<evidence type="ECO:0000256" key="9">
    <source>
        <dbReference type="ARBA" id="ARBA00023012"/>
    </source>
</evidence>
<evidence type="ECO:0000256" key="8">
    <source>
        <dbReference type="ARBA" id="ARBA00022840"/>
    </source>
</evidence>
<evidence type="ECO:0000256" key="3">
    <source>
        <dbReference type="ARBA" id="ARBA00012438"/>
    </source>
</evidence>
<keyword evidence="11" id="KW-1133">Transmembrane helix</keyword>